<evidence type="ECO:0000259" key="13">
    <source>
        <dbReference type="Pfam" id="PF00263"/>
    </source>
</evidence>
<feature type="compositionally biased region" description="Pro residues" evidence="12">
    <location>
        <begin position="70"/>
        <end position="80"/>
    </location>
</feature>
<dbReference type="GO" id="GO:0015627">
    <property type="term" value="C:type II protein secretion system complex"/>
    <property type="evidence" value="ECO:0007669"/>
    <property type="project" value="TreeGrafter"/>
</dbReference>
<comment type="subcellular location">
    <subcellularLocation>
        <location evidence="1 10 11">Cell outer membrane</location>
    </subcellularLocation>
</comment>
<proteinExistence type="inferred from homology"/>
<dbReference type="EMBL" id="CABPSQ010000002">
    <property type="protein sequence ID" value="VVE63613.1"/>
    <property type="molecule type" value="Genomic_DNA"/>
</dbReference>
<dbReference type="HAMAP" id="MF_02219">
    <property type="entry name" value="Type_III_secretin"/>
    <property type="match status" value="1"/>
</dbReference>
<evidence type="ECO:0000256" key="6">
    <source>
        <dbReference type="ARBA" id="ARBA00023010"/>
    </source>
</evidence>
<dbReference type="PANTHER" id="PTHR30332">
    <property type="entry name" value="PROBABLE GENERAL SECRETION PATHWAY PROTEIN D"/>
    <property type="match status" value="1"/>
</dbReference>
<evidence type="ECO:0000256" key="2">
    <source>
        <dbReference type="ARBA" id="ARBA00007032"/>
    </source>
</evidence>
<dbReference type="Gene3D" id="3.30.1370.120">
    <property type="match status" value="2"/>
</dbReference>
<reference evidence="16 17" key="1">
    <citation type="submission" date="2019-08" db="EMBL/GenBank/DDBJ databases">
        <authorList>
            <person name="Peeters C."/>
        </authorList>
    </citation>
    <scope>NUCLEOTIDE SEQUENCE [LARGE SCALE GENOMIC DNA]</scope>
    <source>
        <strain evidence="16 17">LMG 31118</strain>
    </source>
</reference>
<feature type="region of interest" description="Disordered" evidence="12">
    <location>
        <begin position="303"/>
        <end position="331"/>
    </location>
</feature>
<comment type="function">
    <text evidence="10">Component of the type III secretion system (T3SS), also called injectisome, which is used to inject bacterial effector proteins into eukaryotic host cells. Forms a ring-shaped multimeric structure with an apparent central pore in the outer membrane.</text>
</comment>
<dbReference type="NCBIfam" id="TIGR02516">
    <property type="entry name" value="type_III_yscC"/>
    <property type="match status" value="1"/>
</dbReference>
<dbReference type="InterPro" id="IPR003522">
    <property type="entry name" value="T3SS_OM_pore_YscC"/>
</dbReference>
<evidence type="ECO:0000256" key="12">
    <source>
        <dbReference type="SAM" id="MobiDB-lite"/>
    </source>
</evidence>
<keyword evidence="5 10" id="KW-0653">Protein transport</keyword>
<dbReference type="PANTHER" id="PTHR30332:SF5">
    <property type="entry name" value="SPI-1 TYPE 3 SECRETION SYSTEM SECRETIN"/>
    <property type="match status" value="1"/>
</dbReference>
<dbReference type="GO" id="GO:0009279">
    <property type="term" value="C:cell outer membrane"/>
    <property type="evidence" value="ECO:0007669"/>
    <property type="project" value="UniProtKB-SubCell"/>
</dbReference>
<dbReference type="PROSITE" id="PS00875">
    <property type="entry name" value="T2SP_D"/>
    <property type="match status" value="1"/>
</dbReference>
<keyword evidence="6 10" id="KW-0811">Translocation</keyword>
<evidence type="ECO:0000256" key="1">
    <source>
        <dbReference type="ARBA" id="ARBA00004442"/>
    </source>
</evidence>
<evidence type="ECO:0000256" key="11">
    <source>
        <dbReference type="RuleBase" id="RU004004"/>
    </source>
</evidence>
<feature type="compositionally biased region" description="Polar residues" evidence="12">
    <location>
        <begin position="91"/>
        <end position="103"/>
    </location>
</feature>
<feature type="domain" description="Type II/III secretion system secretin-like" evidence="13">
    <location>
        <begin position="458"/>
        <end position="618"/>
    </location>
</feature>
<evidence type="ECO:0000256" key="8">
    <source>
        <dbReference type="ARBA" id="ARBA00023136"/>
    </source>
</evidence>
<keyword evidence="9 10" id="KW-0998">Cell outer membrane</keyword>
<feature type="region of interest" description="Disordered" evidence="12">
    <location>
        <begin position="655"/>
        <end position="736"/>
    </location>
</feature>
<evidence type="ECO:0000313" key="16">
    <source>
        <dbReference type="EMBL" id="VVE63613.1"/>
    </source>
</evidence>
<keyword evidence="8 10" id="KW-0472">Membrane</keyword>
<feature type="chain" id="PRO_5026405943" description="Type 3 secretion system secretin" evidence="10">
    <location>
        <begin position="20"/>
        <end position="736"/>
    </location>
</feature>
<feature type="compositionally biased region" description="Pro residues" evidence="12">
    <location>
        <begin position="52"/>
        <end position="61"/>
    </location>
</feature>
<evidence type="ECO:0000256" key="9">
    <source>
        <dbReference type="ARBA" id="ARBA00023237"/>
    </source>
</evidence>
<dbReference type="InterPro" id="IPR005644">
    <property type="entry name" value="NolW-like"/>
</dbReference>
<feature type="region of interest" description="Disordered" evidence="12">
    <location>
        <begin position="35"/>
        <end position="111"/>
    </location>
</feature>
<comment type="similarity">
    <text evidence="2 10">Belongs to the bacterial secretin family. T3SS SctC subfamily.</text>
</comment>
<evidence type="ECO:0000259" key="14">
    <source>
        <dbReference type="Pfam" id="PF03958"/>
    </source>
</evidence>
<evidence type="ECO:0000259" key="15">
    <source>
        <dbReference type="Pfam" id="PF21304"/>
    </source>
</evidence>
<feature type="domain" description="SPI-1 type 3 secretion system secretin N0" evidence="15">
    <location>
        <begin position="114"/>
        <end position="182"/>
    </location>
</feature>
<feature type="compositionally biased region" description="Polar residues" evidence="12">
    <location>
        <begin position="660"/>
        <end position="671"/>
    </location>
</feature>
<gene>
    <name evidence="10" type="primary">sctC</name>
    <name evidence="16" type="ORF">PCA31118_01329</name>
</gene>
<keyword evidence="3 10" id="KW-0813">Transport</keyword>
<dbReference type="GO" id="GO:0030254">
    <property type="term" value="P:protein secretion by the type III secretion system"/>
    <property type="evidence" value="ECO:0007669"/>
    <property type="project" value="UniProtKB-UniRule"/>
</dbReference>
<evidence type="ECO:0000313" key="17">
    <source>
        <dbReference type="Proteomes" id="UP000414136"/>
    </source>
</evidence>
<dbReference type="RefSeq" id="WP_150624194.1">
    <property type="nucleotide sequence ID" value="NZ_CABPSQ010000002.1"/>
</dbReference>
<dbReference type="Gene3D" id="3.55.50.30">
    <property type="match status" value="1"/>
</dbReference>
<dbReference type="OrthoDB" id="9779724at2"/>
<feature type="signal peptide" evidence="10">
    <location>
        <begin position="1"/>
        <end position="19"/>
    </location>
</feature>
<dbReference type="InterPro" id="IPR050810">
    <property type="entry name" value="Bact_Secretion_Sys_Channel"/>
</dbReference>
<dbReference type="Proteomes" id="UP000414136">
    <property type="component" value="Unassembled WGS sequence"/>
</dbReference>
<feature type="compositionally biased region" description="Polar residues" evidence="12">
    <location>
        <begin position="308"/>
        <end position="321"/>
    </location>
</feature>
<evidence type="ECO:0000256" key="4">
    <source>
        <dbReference type="ARBA" id="ARBA00022729"/>
    </source>
</evidence>
<dbReference type="Pfam" id="PF03958">
    <property type="entry name" value="Secretin_N"/>
    <property type="match status" value="1"/>
</dbReference>
<evidence type="ECO:0000256" key="10">
    <source>
        <dbReference type="HAMAP-Rule" id="MF_02219"/>
    </source>
</evidence>
<dbReference type="Pfam" id="PF21304">
    <property type="entry name" value="T3S_SPI-1_N0"/>
    <property type="match status" value="1"/>
</dbReference>
<accession>A0A5E4ZTK2</accession>
<dbReference type="InterPro" id="IPR049034">
    <property type="entry name" value="T3S_SPI-1_N0"/>
</dbReference>
<name>A0A5E4ZTK2_9BURK</name>
<protein>
    <recommendedName>
        <fullName evidence="10">Type 3 secretion system secretin</fullName>
        <shortName evidence="10">T3SS secretin</shortName>
    </recommendedName>
</protein>
<sequence length="736" mass="77674" precursor="true">MNRAYYVACALTAAGVSKAAVASWALALSSAGSLEGRPMDAESANTGTSAPAPAPHVPPQVPAQVRAPAPTAPAPAPPSVPAKAPKALSNALPNAQPNAQPNALPTGESGRGGYVARNDNLREFFAALSPYLGRPVIVSNLAAKKQVSGDFDLSNARTLLESMATKLGLIWYHDGQSIFVYDASEIRNATVSMNYSSLGDLTSYLRSAGLYDRRYPIRGESGSKVFYVSGPPVFVDLVLAASRSIDRVMVSDIPAAGPDQIGVVRMDNAFVSDRTYQMRDEKIVIPGMASVITQLVQSSRAGVGSVAPPSTQLPLSPQDTRNAANANAGALPPPLPGLGAPAALNPATPPGMPGVPGERTLAHGQVIVQPYTAGNSLLVRGTAEQVERVERLVSRLDAPRRHIELSLWIIDVRKEALDALGVDWSGGVGIGSKFGVLLNATAPVSTLDGVRFLAKIQAMASTGQATVVSRPVILTQENIPALFDGSQTFYVPLEGERTTDLRSVTYGTMISVWPRFAGRDEIEMTLNIEDGTSAPGKESDGDSSKYTVLPTVSRTRISTIARVPQGKSLLIGGYTRDSGDTVEKKIPLLGDIPWLGRVFRYNSTSQNNNVRVFLIQPREIDGPLLRDASDIAADTVATLPYPTHDVPADLRRITGLDTHGATNRMNRSADTADTIRTPPRALPHSPAQAPAQAPDPMPAQVPAEAPPSQLSTGTDTESLAPGDATPHYTGADRARS</sequence>
<organism evidence="16 17">
    <name type="scientific">Pandoraea captiosa</name>
    <dbReference type="NCBI Taxonomy" id="2508302"/>
    <lineage>
        <taxon>Bacteria</taxon>
        <taxon>Pseudomonadati</taxon>
        <taxon>Pseudomonadota</taxon>
        <taxon>Betaproteobacteria</taxon>
        <taxon>Burkholderiales</taxon>
        <taxon>Burkholderiaceae</taxon>
        <taxon>Pandoraea</taxon>
    </lineage>
</organism>
<comment type="subunit">
    <text evidence="10">The core secretion machinery of the T3SS is composed of approximately 20 different proteins, including cytoplasmic components, a base, an export apparatus and a needle. This subunit is part of the base, which anchors the injectisome in the bacterial cell envelope. Forms a stable homooligomeric complex.</text>
</comment>
<evidence type="ECO:0000256" key="3">
    <source>
        <dbReference type="ARBA" id="ARBA00022448"/>
    </source>
</evidence>
<dbReference type="Pfam" id="PF00263">
    <property type="entry name" value="Secretin"/>
    <property type="match status" value="1"/>
</dbReference>
<dbReference type="InterPro" id="IPR004846">
    <property type="entry name" value="T2SS/T3SS_dom"/>
</dbReference>
<dbReference type="InterPro" id="IPR038591">
    <property type="entry name" value="NolW-like_sf"/>
</dbReference>
<dbReference type="GO" id="GO:0030257">
    <property type="term" value="C:type III protein secretion system complex"/>
    <property type="evidence" value="ECO:0007669"/>
    <property type="project" value="UniProtKB-UniRule"/>
</dbReference>
<dbReference type="InterPro" id="IPR004845">
    <property type="entry name" value="T2SS_GspD_CS"/>
</dbReference>
<dbReference type="PRINTS" id="PR01337">
    <property type="entry name" value="TYPE3OMGPROT"/>
</dbReference>
<evidence type="ECO:0000256" key="5">
    <source>
        <dbReference type="ARBA" id="ARBA00022927"/>
    </source>
</evidence>
<keyword evidence="17" id="KW-1185">Reference proteome</keyword>
<feature type="compositionally biased region" description="Low complexity" evidence="12">
    <location>
        <begin position="682"/>
        <end position="692"/>
    </location>
</feature>
<evidence type="ECO:0000256" key="7">
    <source>
        <dbReference type="ARBA" id="ARBA00023026"/>
    </source>
</evidence>
<keyword evidence="4 10" id="KW-0732">Signal</keyword>
<feature type="domain" description="NolW-like" evidence="14">
    <location>
        <begin position="263"/>
        <end position="401"/>
    </location>
</feature>
<feature type="compositionally biased region" description="Polar residues" evidence="12">
    <location>
        <begin position="708"/>
        <end position="717"/>
    </location>
</feature>
<dbReference type="AlphaFoldDB" id="A0A5E4ZTK2"/>
<keyword evidence="7" id="KW-0843">Virulence</keyword>